<evidence type="ECO:0000256" key="3">
    <source>
        <dbReference type="HAMAP-Rule" id="MF_01077"/>
    </source>
</evidence>
<evidence type="ECO:0000313" key="6">
    <source>
        <dbReference type="EMBL" id="AOO64092.1"/>
    </source>
</evidence>
<comment type="similarity">
    <text evidence="3">Belongs to the RimP family.</text>
</comment>
<dbReference type="PATRIC" id="fig|1193502.14.peg.300"/>
<keyword evidence="1 3" id="KW-0963">Cytoplasm</keyword>
<dbReference type="STRING" id="1193502.SHALO_0295"/>
<evidence type="ECO:0000256" key="2">
    <source>
        <dbReference type="ARBA" id="ARBA00022517"/>
    </source>
</evidence>
<protein>
    <recommendedName>
        <fullName evidence="3">Ribosome maturation factor RimP</fullName>
    </recommendedName>
</protein>
<keyword evidence="2 3" id="KW-0690">Ribosome biogenesis</keyword>
<name>A0A1D7TGF4_9BACT</name>
<evidence type="ECO:0000256" key="1">
    <source>
        <dbReference type="ARBA" id="ARBA00022490"/>
    </source>
</evidence>
<dbReference type="RefSeq" id="WP_069477060.1">
    <property type="nucleotide sequence ID" value="NZ_CP017111.1"/>
</dbReference>
<keyword evidence="7" id="KW-1185">Reference proteome</keyword>
<gene>
    <name evidence="3" type="primary">rimP</name>
    <name evidence="6" type="ORF">SHALO_0295</name>
</gene>
<evidence type="ECO:0000259" key="4">
    <source>
        <dbReference type="Pfam" id="PF02576"/>
    </source>
</evidence>
<evidence type="ECO:0000313" key="7">
    <source>
        <dbReference type="Proteomes" id="UP000094609"/>
    </source>
</evidence>
<dbReference type="InterPro" id="IPR036847">
    <property type="entry name" value="RimP_C_sf"/>
</dbReference>
<proteinExistence type="inferred from homology"/>
<dbReference type="Pfam" id="PF17384">
    <property type="entry name" value="DUF150_C"/>
    <property type="match status" value="1"/>
</dbReference>
<dbReference type="Pfam" id="PF02576">
    <property type="entry name" value="RimP_N"/>
    <property type="match status" value="1"/>
</dbReference>
<comment type="function">
    <text evidence="3">Required for maturation of 30S ribosomal subunits.</text>
</comment>
<feature type="domain" description="Ribosome maturation factor RimP C-terminal" evidence="5">
    <location>
        <begin position="81"/>
        <end position="142"/>
    </location>
</feature>
<dbReference type="Proteomes" id="UP000094609">
    <property type="component" value="Chromosome"/>
</dbReference>
<dbReference type="InterPro" id="IPR028998">
    <property type="entry name" value="RimP_C"/>
</dbReference>
<evidence type="ECO:0000259" key="5">
    <source>
        <dbReference type="Pfam" id="PF17384"/>
    </source>
</evidence>
<dbReference type="AlphaFoldDB" id="A0A1D7TGF4"/>
<feature type="domain" description="Ribosome maturation factor RimP N-terminal" evidence="4">
    <location>
        <begin position="7"/>
        <end position="78"/>
    </location>
</feature>
<dbReference type="InterPro" id="IPR035956">
    <property type="entry name" value="RimP_N_sf"/>
</dbReference>
<dbReference type="HAMAP" id="MF_01077">
    <property type="entry name" value="RimP"/>
    <property type="match status" value="1"/>
</dbReference>
<dbReference type="CDD" id="cd01734">
    <property type="entry name" value="YlxS_C"/>
    <property type="match status" value="1"/>
</dbReference>
<dbReference type="PANTHER" id="PTHR33867:SF1">
    <property type="entry name" value="RIBOSOME MATURATION FACTOR RIMP"/>
    <property type="match status" value="1"/>
</dbReference>
<dbReference type="GO" id="GO:0000028">
    <property type="term" value="P:ribosomal small subunit assembly"/>
    <property type="evidence" value="ECO:0007669"/>
    <property type="project" value="TreeGrafter"/>
</dbReference>
<dbReference type="Gene3D" id="2.30.30.180">
    <property type="entry name" value="Ribosome maturation factor RimP, C-terminal domain"/>
    <property type="match status" value="1"/>
</dbReference>
<comment type="subcellular location">
    <subcellularLocation>
        <location evidence="3">Cytoplasm</location>
    </subcellularLocation>
</comment>
<dbReference type="KEGG" id="shal:SHALO_0295"/>
<dbReference type="GO" id="GO:0005829">
    <property type="term" value="C:cytosol"/>
    <property type="evidence" value="ECO:0007669"/>
    <property type="project" value="TreeGrafter"/>
</dbReference>
<dbReference type="GO" id="GO:0006412">
    <property type="term" value="P:translation"/>
    <property type="evidence" value="ECO:0007669"/>
    <property type="project" value="TreeGrafter"/>
</dbReference>
<accession>A0A1D7TGF4</accession>
<dbReference type="Gene3D" id="3.30.300.70">
    <property type="entry name" value="RimP-like superfamily, N-terminal"/>
    <property type="match status" value="1"/>
</dbReference>
<dbReference type="EMBL" id="CP017111">
    <property type="protein sequence ID" value="AOO64092.1"/>
    <property type="molecule type" value="Genomic_DNA"/>
</dbReference>
<dbReference type="InterPro" id="IPR028989">
    <property type="entry name" value="RimP_N"/>
</dbReference>
<dbReference type="PANTHER" id="PTHR33867">
    <property type="entry name" value="RIBOSOME MATURATION FACTOR RIMP"/>
    <property type="match status" value="1"/>
</dbReference>
<sequence length="142" mass="16374">MLDQEKIVKIVESCGVSFYDTEVANEFDKRIFRLYITSKEGISLDKCAEISRILSPIFDLEPPLEGEYLFEVSSPGIERKLTKPEHFTASIGEKVKVKLNSKEKFIGLLESFADNVAFVRVENELKQISLNEIESIRTYFEW</sequence>
<dbReference type="SUPFAM" id="SSF74942">
    <property type="entry name" value="YhbC-like, C-terminal domain"/>
    <property type="match status" value="1"/>
</dbReference>
<dbReference type="SUPFAM" id="SSF75420">
    <property type="entry name" value="YhbC-like, N-terminal domain"/>
    <property type="match status" value="1"/>
</dbReference>
<reference evidence="7" key="1">
    <citation type="submission" date="2016-08" db="EMBL/GenBank/DDBJ databases">
        <title>Complete genome sequence of the organohalide-respiring Epsilonproteobacterium Sulfurospirillum halorespirans.</title>
        <authorList>
            <person name="Goris T."/>
            <person name="Zimmermann J."/>
            <person name="Schenz B."/>
            <person name="Lemos M."/>
            <person name="Hackermueller J."/>
            <person name="Diekert G."/>
        </authorList>
    </citation>
    <scope>NUCLEOTIDE SEQUENCE [LARGE SCALE GENOMIC DNA]</scope>
    <source>
        <strain>DSM 13726</strain>
        <strain evidence="7">PCE-M2</strain>
    </source>
</reference>
<organism evidence="6 7">
    <name type="scientific">Sulfurospirillum halorespirans DSM 13726</name>
    <dbReference type="NCBI Taxonomy" id="1193502"/>
    <lineage>
        <taxon>Bacteria</taxon>
        <taxon>Pseudomonadati</taxon>
        <taxon>Campylobacterota</taxon>
        <taxon>Epsilonproteobacteria</taxon>
        <taxon>Campylobacterales</taxon>
        <taxon>Sulfurospirillaceae</taxon>
        <taxon>Sulfurospirillum</taxon>
    </lineage>
</organism>
<dbReference type="InterPro" id="IPR003728">
    <property type="entry name" value="Ribosome_maturation_RimP"/>
</dbReference>